<keyword evidence="2" id="KW-1185">Reference proteome</keyword>
<dbReference type="EMBL" id="CAJPVJ010006305">
    <property type="protein sequence ID" value="CAG2170323.1"/>
    <property type="molecule type" value="Genomic_DNA"/>
</dbReference>
<sequence>MAAFGSNHIENNPECDAEEEEVEKCAQRMVLLDKQPMPQTADELQLFCDNYKKEEDCLRNHSIKCLSPSAHQTVTILINSVVAQNQKVCSKGWRNKKRMINGGKCINKYDNKPVGCLKQFIDNIQGLHQLTQNDKIPVICW</sequence>
<reference evidence="1" key="1">
    <citation type="submission" date="2020-11" db="EMBL/GenBank/DDBJ databases">
        <authorList>
            <person name="Tran Van P."/>
        </authorList>
    </citation>
    <scope>NUCLEOTIDE SEQUENCE</scope>
</reference>
<dbReference type="OrthoDB" id="6499918at2759"/>
<proteinExistence type="predicted"/>
<evidence type="ECO:0000313" key="2">
    <source>
        <dbReference type="Proteomes" id="UP000728032"/>
    </source>
</evidence>
<dbReference type="AlphaFoldDB" id="A0A7R9M4X1"/>
<protein>
    <submittedName>
        <fullName evidence="1">Uncharacterized protein</fullName>
    </submittedName>
</protein>
<name>A0A7R9M4X1_9ACAR</name>
<dbReference type="EMBL" id="OC921130">
    <property type="protein sequence ID" value="CAD7653136.1"/>
    <property type="molecule type" value="Genomic_DNA"/>
</dbReference>
<accession>A0A7R9M4X1</accession>
<evidence type="ECO:0000313" key="1">
    <source>
        <dbReference type="EMBL" id="CAD7653136.1"/>
    </source>
</evidence>
<dbReference type="Proteomes" id="UP000728032">
    <property type="component" value="Unassembled WGS sequence"/>
</dbReference>
<organism evidence="1">
    <name type="scientific">Oppiella nova</name>
    <dbReference type="NCBI Taxonomy" id="334625"/>
    <lineage>
        <taxon>Eukaryota</taxon>
        <taxon>Metazoa</taxon>
        <taxon>Ecdysozoa</taxon>
        <taxon>Arthropoda</taxon>
        <taxon>Chelicerata</taxon>
        <taxon>Arachnida</taxon>
        <taxon>Acari</taxon>
        <taxon>Acariformes</taxon>
        <taxon>Sarcoptiformes</taxon>
        <taxon>Oribatida</taxon>
        <taxon>Brachypylina</taxon>
        <taxon>Oppioidea</taxon>
        <taxon>Oppiidae</taxon>
        <taxon>Oppiella</taxon>
    </lineage>
</organism>
<gene>
    <name evidence="1" type="ORF">ONB1V03_LOCUS9794</name>
</gene>